<dbReference type="EMBL" id="NBBI01000007">
    <property type="protein sequence ID" value="OWK28115.1"/>
    <property type="molecule type" value="Genomic_DNA"/>
</dbReference>
<evidence type="ECO:0000256" key="2">
    <source>
        <dbReference type="ARBA" id="ARBA00022692"/>
    </source>
</evidence>
<keyword evidence="4 5" id="KW-0472">Membrane</keyword>
<evidence type="ECO:0008006" key="8">
    <source>
        <dbReference type="Google" id="ProtNLM"/>
    </source>
</evidence>
<evidence type="ECO:0000313" key="6">
    <source>
        <dbReference type="EMBL" id="OWK28115.1"/>
    </source>
</evidence>
<gene>
    <name evidence="6" type="ORF">SPDO_29480</name>
</gene>
<evidence type="ECO:0000256" key="5">
    <source>
        <dbReference type="SAM" id="Phobius"/>
    </source>
</evidence>
<organism evidence="6 7">
    <name type="scientific">Sphingomonas dokdonensis</name>
    <dbReference type="NCBI Taxonomy" id="344880"/>
    <lineage>
        <taxon>Bacteria</taxon>
        <taxon>Pseudomonadati</taxon>
        <taxon>Pseudomonadota</taxon>
        <taxon>Alphaproteobacteria</taxon>
        <taxon>Sphingomonadales</taxon>
        <taxon>Sphingomonadaceae</taxon>
        <taxon>Sphingomonas</taxon>
    </lineage>
</organism>
<dbReference type="AlphaFoldDB" id="A0A245ZEE2"/>
<comment type="subcellular location">
    <subcellularLocation>
        <location evidence="1">Membrane</location>
        <topology evidence="1">Multi-pass membrane protein</topology>
    </subcellularLocation>
</comment>
<keyword evidence="3 5" id="KW-1133">Transmembrane helix</keyword>
<reference evidence="6 7" key="1">
    <citation type="submission" date="2017-03" db="EMBL/GenBank/DDBJ databases">
        <title>Genome sequence of Sphingomonas dokdonensis DSM 21029.</title>
        <authorList>
            <person name="Poehlein A."/>
            <person name="Wuebbeler J.H."/>
            <person name="Steinbuechel A."/>
            <person name="Daniel R."/>
        </authorList>
    </citation>
    <scope>NUCLEOTIDE SEQUENCE [LARGE SCALE GENOMIC DNA]</scope>
    <source>
        <strain evidence="6 7">DSM 21029</strain>
    </source>
</reference>
<comment type="caution">
    <text evidence="6">The sequence shown here is derived from an EMBL/GenBank/DDBJ whole genome shotgun (WGS) entry which is preliminary data.</text>
</comment>
<dbReference type="Pfam" id="PF13564">
    <property type="entry name" value="DoxX_2"/>
    <property type="match status" value="1"/>
</dbReference>
<evidence type="ECO:0000313" key="7">
    <source>
        <dbReference type="Proteomes" id="UP000197290"/>
    </source>
</evidence>
<dbReference type="PANTHER" id="PTHR36974">
    <property type="entry name" value="MEMBRANE PROTEIN-RELATED"/>
    <property type="match status" value="1"/>
</dbReference>
<dbReference type="Proteomes" id="UP000197290">
    <property type="component" value="Unassembled WGS sequence"/>
</dbReference>
<dbReference type="RefSeq" id="WP_088368262.1">
    <property type="nucleotide sequence ID" value="NZ_NBBI01000007.1"/>
</dbReference>
<dbReference type="InterPro" id="IPR032808">
    <property type="entry name" value="DoxX"/>
</dbReference>
<dbReference type="GO" id="GO:0016020">
    <property type="term" value="C:membrane"/>
    <property type="evidence" value="ECO:0007669"/>
    <property type="project" value="UniProtKB-SubCell"/>
</dbReference>
<evidence type="ECO:0000256" key="4">
    <source>
        <dbReference type="ARBA" id="ARBA00023136"/>
    </source>
</evidence>
<evidence type="ECO:0000256" key="1">
    <source>
        <dbReference type="ARBA" id="ARBA00004141"/>
    </source>
</evidence>
<feature type="transmembrane region" description="Helical" evidence="5">
    <location>
        <begin position="76"/>
        <end position="96"/>
    </location>
</feature>
<feature type="transmembrane region" description="Helical" evidence="5">
    <location>
        <begin position="42"/>
        <end position="64"/>
    </location>
</feature>
<keyword evidence="7" id="KW-1185">Reference proteome</keyword>
<evidence type="ECO:0000256" key="3">
    <source>
        <dbReference type="ARBA" id="ARBA00022989"/>
    </source>
</evidence>
<protein>
    <recommendedName>
        <fullName evidence="8">DoxX</fullName>
    </recommendedName>
</protein>
<keyword evidence="2 5" id="KW-0812">Transmembrane</keyword>
<feature type="transmembrane region" description="Helical" evidence="5">
    <location>
        <begin position="116"/>
        <end position="134"/>
    </location>
</feature>
<dbReference type="PANTHER" id="PTHR36974:SF1">
    <property type="entry name" value="DOXX FAMILY MEMBRANE PROTEIN"/>
    <property type="match status" value="1"/>
</dbReference>
<name>A0A245ZEE2_9SPHN</name>
<sequence>MATSPPGRARRITRWLLAVLYGAAGVLHLATPAPFLSITPHWVPAAPLVIALTGLAELAGAAGLAQPWSPALRRWAGWGLAAYALCVWPANVNHLLIDLARPDGGLGWAYHGPRMLLQPVLIWAALWAGGTLATRRA</sequence>
<accession>A0A245ZEE2</accession>
<dbReference type="OrthoDB" id="8856615at2"/>
<proteinExistence type="predicted"/>